<dbReference type="EMBL" id="JAWDGP010003008">
    <property type="protein sequence ID" value="KAK3778150.1"/>
    <property type="molecule type" value="Genomic_DNA"/>
</dbReference>
<dbReference type="Proteomes" id="UP001283361">
    <property type="component" value="Unassembled WGS sequence"/>
</dbReference>
<organism evidence="2 3">
    <name type="scientific">Elysia crispata</name>
    <name type="common">lettuce slug</name>
    <dbReference type="NCBI Taxonomy" id="231223"/>
    <lineage>
        <taxon>Eukaryota</taxon>
        <taxon>Metazoa</taxon>
        <taxon>Spiralia</taxon>
        <taxon>Lophotrochozoa</taxon>
        <taxon>Mollusca</taxon>
        <taxon>Gastropoda</taxon>
        <taxon>Heterobranchia</taxon>
        <taxon>Euthyneura</taxon>
        <taxon>Panpulmonata</taxon>
        <taxon>Sacoglossa</taxon>
        <taxon>Placobranchoidea</taxon>
        <taxon>Plakobranchidae</taxon>
        <taxon>Elysia</taxon>
    </lineage>
</organism>
<comment type="caution">
    <text evidence="2">The sequence shown here is derived from an EMBL/GenBank/DDBJ whole genome shotgun (WGS) entry which is preliminary data.</text>
</comment>
<protein>
    <submittedName>
        <fullName evidence="2">Uncharacterized protein</fullName>
    </submittedName>
</protein>
<feature type="region of interest" description="Disordered" evidence="1">
    <location>
        <begin position="1"/>
        <end position="96"/>
    </location>
</feature>
<sequence length="204" mass="22867">MRLRDDHAARRKTPHLTLLHRSQGSGGGPSGDAHDDDGGIPQPVWRGRMPEVTAEERDDQPCCLWLLGPPEGDDRKARPGTDYPDRTSLGPWDRGVPNERLEDGRRIPDVAVTEGDSPVYIDITVPFDDPANLYRAAADKEEKYGHLGTVLPLVVGALGSWFPENDNIRTKLDIPRRLWDEAKRKMRQSTIEDSCRPANDFLNL</sequence>
<feature type="compositionally biased region" description="Basic and acidic residues" evidence="1">
    <location>
        <begin position="72"/>
        <end position="85"/>
    </location>
</feature>
<evidence type="ECO:0000256" key="1">
    <source>
        <dbReference type="SAM" id="MobiDB-lite"/>
    </source>
</evidence>
<evidence type="ECO:0000313" key="3">
    <source>
        <dbReference type="Proteomes" id="UP001283361"/>
    </source>
</evidence>
<keyword evidence="3" id="KW-1185">Reference proteome</keyword>
<proteinExistence type="predicted"/>
<evidence type="ECO:0000313" key="2">
    <source>
        <dbReference type="EMBL" id="KAK3778150.1"/>
    </source>
</evidence>
<reference evidence="2" key="1">
    <citation type="journal article" date="2023" name="G3 (Bethesda)">
        <title>A reference genome for the long-term kleptoplast-retaining sea slug Elysia crispata morphotype clarki.</title>
        <authorList>
            <person name="Eastman K.E."/>
            <person name="Pendleton A.L."/>
            <person name="Shaikh M.A."/>
            <person name="Suttiyut T."/>
            <person name="Ogas R."/>
            <person name="Tomko P."/>
            <person name="Gavelis G."/>
            <person name="Widhalm J.R."/>
            <person name="Wisecaver J.H."/>
        </authorList>
    </citation>
    <scope>NUCLEOTIDE SEQUENCE</scope>
    <source>
        <strain evidence="2">ECLA1</strain>
    </source>
</reference>
<name>A0AAE0ZZ57_9GAST</name>
<gene>
    <name evidence="2" type="ORF">RRG08_064320</name>
</gene>
<dbReference type="AlphaFoldDB" id="A0AAE0ZZ57"/>
<accession>A0AAE0ZZ57</accession>